<dbReference type="AlphaFoldDB" id="A0A164S1I1"/>
<dbReference type="PANTHER" id="PTHR39953">
    <property type="entry name" value="RE54151P"/>
    <property type="match status" value="1"/>
</dbReference>
<dbReference type="PANTHER" id="PTHR39953:SF1">
    <property type="entry name" value="RE54151P"/>
    <property type="match status" value="1"/>
</dbReference>
<dbReference type="Proteomes" id="UP000076858">
    <property type="component" value="Unassembled WGS sequence"/>
</dbReference>
<dbReference type="EMBL" id="LRGB01002101">
    <property type="protein sequence ID" value="KZS09151.1"/>
    <property type="molecule type" value="Genomic_DNA"/>
</dbReference>
<proteinExistence type="predicted"/>
<dbReference type="OrthoDB" id="6357546at2759"/>
<reference evidence="1 2" key="1">
    <citation type="submission" date="2016-03" db="EMBL/GenBank/DDBJ databases">
        <title>EvidentialGene: Evidence-directed Construction of Genes on Genomes.</title>
        <authorList>
            <person name="Gilbert D.G."/>
            <person name="Choi J.-H."/>
            <person name="Mockaitis K."/>
            <person name="Colbourne J."/>
            <person name="Pfrender M."/>
        </authorList>
    </citation>
    <scope>NUCLEOTIDE SEQUENCE [LARGE SCALE GENOMIC DNA]</scope>
    <source>
        <strain evidence="1 2">Xinb3</strain>
        <tissue evidence="1">Complete organism</tissue>
    </source>
</reference>
<evidence type="ECO:0000313" key="2">
    <source>
        <dbReference type="Proteomes" id="UP000076858"/>
    </source>
</evidence>
<organism evidence="1 2">
    <name type="scientific">Daphnia magna</name>
    <dbReference type="NCBI Taxonomy" id="35525"/>
    <lineage>
        <taxon>Eukaryota</taxon>
        <taxon>Metazoa</taxon>
        <taxon>Ecdysozoa</taxon>
        <taxon>Arthropoda</taxon>
        <taxon>Crustacea</taxon>
        <taxon>Branchiopoda</taxon>
        <taxon>Diplostraca</taxon>
        <taxon>Cladocera</taxon>
        <taxon>Anomopoda</taxon>
        <taxon>Daphniidae</taxon>
        <taxon>Daphnia</taxon>
    </lineage>
</organism>
<accession>A0A164S1I1</accession>
<protein>
    <submittedName>
        <fullName evidence="1">Uncharacterized protein</fullName>
    </submittedName>
</protein>
<sequence>MIVQSYPCLADHDGGWITVRKKIVRSIANRIGNRKHKFERKEMSMKRKLPDASVSAVNETEQENVSADDLQLVFKSRRNLVQHGRVQLVEAYGKIAPARVIFHGNHFFERLLFPKFGCSAIFGRRSLIRAPNNADDTAVLLCGKFGFKMSHKLIDGYEKAYNDNIPLVDVVMMGLFIAKDDNFISPEISNVKAIRNGRESYGESAIGYVQVKRTGILYSLICEIAPEHKVTSASYIVELIVNAQKSEIVSVKCFDCVSSLGGCSLASQHQFYNKLLNAGQEMGL</sequence>
<comment type="caution">
    <text evidence="1">The sequence shown here is derived from an EMBL/GenBank/DDBJ whole genome shotgun (WGS) entry which is preliminary data.</text>
</comment>
<evidence type="ECO:0000313" key="1">
    <source>
        <dbReference type="EMBL" id="KZS09151.1"/>
    </source>
</evidence>
<keyword evidence="2" id="KW-1185">Reference proteome</keyword>
<name>A0A164S1I1_9CRUS</name>
<gene>
    <name evidence="1" type="ORF">APZ42_026642</name>
</gene>